<accession>A0A6H5GYK7</accession>
<dbReference type="EMBL" id="CADCXU010020126">
    <property type="protein sequence ID" value="CAB0008092.1"/>
    <property type="molecule type" value="Genomic_DNA"/>
</dbReference>
<keyword evidence="3" id="KW-1185">Reference proteome</keyword>
<proteinExistence type="predicted"/>
<evidence type="ECO:0000256" key="1">
    <source>
        <dbReference type="SAM" id="MobiDB-lite"/>
    </source>
</evidence>
<evidence type="ECO:0008006" key="4">
    <source>
        <dbReference type="Google" id="ProtNLM"/>
    </source>
</evidence>
<dbReference type="AlphaFoldDB" id="A0A6H5GYK7"/>
<sequence length="115" mass="12915">MGPRTHRRALGLAKGPGDLQTGSQTNLWTHRCSQKLTGPGNHRRTRKLTAGPKDQWRLLAGAEEHVHPLAKMRKKKTNQLVGAMEGERMTLECLSEAFPKSINYWTRESGDIISQ</sequence>
<protein>
    <recommendedName>
        <fullName evidence="4">Ig-like domain-containing protein</fullName>
    </recommendedName>
</protein>
<organism evidence="2 3">
    <name type="scientific">Nesidiocoris tenuis</name>
    <dbReference type="NCBI Taxonomy" id="355587"/>
    <lineage>
        <taxon>Eukaryota</taxon>
        <taxon>Metazoa</taxon>
        <taxon>Ecdysozoa</taxon>
        <taxon>Arthropoda</taxon>
        <taxon>Hexapoda</taxon>
        <taxon>Insecta</taxon>
        <taxon>Pterygota</taxon>
        <taxon>Neoptera</taxon>
        <taxon>Paraneoptera</taxon>
        <taxon>Hemiptera</taxon>
        <taxon>Heteroptera</taxon>
        <taxon>Panheteroptera</taxon>
        <taxon>Cimicomorpha</taxon>
        <taxon>Miridae</taxon>
        <taxon>Dicyphina</taxon>
        <taxon>Nesidiocoris</taxon>
    </lineage>
</organism>
<evidence type="ECO:0000313" key="2">
    <source>
        <dbReference type="EMBL" id="CAB0008092.1"/>
    </source>
</evidence>
<feature type="region of interest" description="Disordered" evidence="1">
    <location>
        <begin position="1"/>
        <end position="24"/>
    </location>
</feature>
<dbReference type="Proteomes" id="UP000479000">
    <property type="component" value="Unassembled WGS sequence"/>
</dbReference>
<dbReference type="OrthoDB" id="10012075at2759"/>
<gene>
    <name evidence="2" type="ORF">NTEN_LOCUS13338</name>
</gene>
<evidence type="ECO:0000313" key="3">
    <source>
        <dbReference type="Proteomes" id="UP000479000"/>
    </source>
</evidence>
<reference evidence="2 3" key="1">
    <citation type="submission" date="2020-02" db="EMBL/GenBank/DDBJ databases">
        <authorList>
            <person name="Ferguson B K."/>
        </authorList>
    </citation>
    <scope>NUCLEOTIDE SEQUENCE [LARGE SCALE GENOMIC DNA]</scope>
</reference>
<name>A0A6H5GYK7_9HEMI</name>
<feature type="non-terminal residue" evidence="2">
    <location>
        <position position="115"/>
    </location>
</feature>